<dbReference type="InterPro" id="IPR036942">
    <property type="entry name" value="Beta-barrel_TonB_sf"/>
</dbReference>
<gene>
    <name evidence="4" type="primary">fhuA_5</name>
    <name evidence="4" type="ORF">NCTC11685_02944</name>
</gene>
<dbReference type="Proteomes" id="UP000254863">
    <property type="component" value="Unassembled WGS sequence"/>
</dbReference>
<dbReference type="GO" id="GO:0009279">
    <property type="term" value="C:cell outer membrane"/>
    <property type="evidence" value="ECO:0007669"/>
    <property type="project" value="UniProtKB-SubCell"/>
</dbReference>
<dbReference type="AlphaFoldDB" id="A0A7H4N7A0"/>
<comment type="subcellular location">
    <subcellularLocation>
        <location evidence="1">Cell outer membrane</location>
    </subcellularLocation>
</comment>
<proteinExistence type="predicted"/>
<keyword evidence="2" id="KW-0472">Membrane</keyword>
<comment type="caution">
    <text evidence="4">The sequence shown here is derived from an EMBL/GenBank/DDBJ whole genome shotgun (WGS) entry which is preliminary data.</text>
</comment>
<name>A0A7H4N7A0_9ENTR</name>
<evidence type="ECO:0000256" key="1">
    <source>
        <dbReference type="ARBA" id="ARBA00004442"/>
    </source>
</evidence>
<evidence type="ECO:0000256" key="2">
    <source>
        <dbReference type="ARBA" id="ARBA00023136"/>
    </source>
</evidence>
<evidence type="ECO:0000313" key="5">
    <source>
        <dbReference type="Proteomes" id="UP000254863"/>
    </source>
</evidence>
<organism evidence="4 5">
    <name type="scientific">Klebsiella michiganensis</name>
    <dbReference type="NCBI Taxonomy" id="1134687"/>
    <lineage>
        <taxon>Bacteria</taxon>
        <taxon>Pseudomonadati</taxon>
        <taxon>Pseudomonadota</taxon>
        <taxon>Gammaproteobacteria</taxon>
        <taxon>Enterobacterales</taxon>
        <taxon>Enterobacteriaceae</taxon>
        <taxon>Klebsiella/Raoultella group</taxon>
        <taxon>Klebsiella</taxon>
    </lineage>
</organism>
<dbReference type="Gene3D" id="2.40.170.20">
    <property type="entry name" value="TonB-dependent receptor, beta-barrel domain"/>
    <property type="match status" value="1"/>
</dbReference>
<evidence type="ECO:0000256" key="3">
    <source>
        <dbReference type="ARBA" id="ARBA00023237"/>
    </source>
</evidence>
<dbReference type="EMBL" id="UGMS01000001">
    <property type="protein sequence ID" value="STV79771.1"/>
    <property type="molecule type" value="Genomic_DNA"/>
</dbReference>
<sequence>MVPYYDANGKAHKLPTDFNEGEADNKMSRRQQMVGYSFSHQFDDTFTVRQNLRYANVHTLYRSVYGNGYTPTGKNQPCVCSL</sequence>
<protein>
    <submittedName>
        <fullName evidence="4">Ferrichrome outer membrane transporter</fullName>
    </submittedName>
</protein>
<keyword evidence="3" id="KW-0998">Cell outer membrane</keyword>
<accession>A0A7H4N7A0</accession>
<evidence type="ECO:0000313" key="4">
    <source>
        <dbReference type="EMBL" id="STV79771.1"/>
    </source>
</evidence>
<reference evidence="4 5" key="1">
    <citation type="submission" date="2018-06" db="EMBL/GenBank/DDBJ databases">
        <authorList>
            <consortium name="Pathogen Informatics"/>
            <person name="Doyle S."/>
        </authorList>
    </citation>
    <scope>NUCLEOTIDE SEQUENCE [LARGE SCALE GENOMIC DNA]</scope>
    <source>
        <strain evidence="4 5">NCTC11685</strain>
    </source>
</reference>